<feature type="domain" description="ABC transmembrane type-1" evidence="13">
    <location>
        <begin position="900"/>
        <end position="1178"/>
    </location>
</feature>
<comment type="subcellular location">
    <subcellularLocation>
        <location evidence="1">Cell membrane</location>
        <topology evidence="1">Multi-pass membrane protein</topology>
    </subcellularLocation>
</comment>
<evidence type="ECO:0000259" key="13">
    <source>
        <dbReference type="PROSITE" id="PS50929"/>
    </source>
</evidence>
<evidence type="ECO:0000256" key="11">
    <source>
        <dbReference type="SAM" id="Phobius"/>
    </source>
</evidence>
<dbReference type="Proteomes" id="UP000191408">
    <property type="component" value="Unassembled WGS sequence"/>
</dbReference>
<evidence type="ECO:0000256" key="7">
    <source>
        <dbReference type="ARBA" id="ARBA00022840"/>
    </source>
</evidence>
<evidence type="ECO:0000256" key="6">
    <source>
        <dbReference type="ARBA" id="ARBA00022741"/>
    </source>
</evidence>
<keyword evidence="4" id="KW-1003">Cell membrane</keyword>
<feature type="transmembrane region" description="Helical" evidence="11">
    <location>
        <begin position="31"/>
        <end position="53"/>
    </location>
</feature>
<feature type="domain" description="ABC transporter" evidence="12">
    <location>
        <begin position="617"/>
        <end position="847"/>
    </location>
</feature>
<feature type="transmembrane region" description="Helical" evidence="11">
    <location>
        <begin position="1037"/>
        <end position="1057"/>
    </location>
</feature>
<comment type="similarity">
    <text evidence="2">Belongs to the ABC transporter superfamily. ABCC family. Conjugate transporter (TC 3.A.1.208) subfamily.</text>
</comment>
<feature type="transmembrane region" description="Helical" evidence="11">
    <location>
        <begin position="387"/>
        <end position="408"/>
    </location>
</feature>
<feature type="transmembrane region" description="Helical" evidence="11">
    <location>
        <begin position="938"/>
        <end position="960"/>
    </location>
</feature>
<proteinExistence type="inferred from homology"/>
<dbReference type="FunFam" id="1.20.1560.10:FF:000066">
    <property type="entry name" value="ABC multidrug transporter (Eurofung)"/>
    <property type="match status" value="1"/>
</dbReference>
<keyword evidence="5 11" id="KW-0812">Transmembrane</keyword>
<dbReference type="SUPFAM" id="SSF90123">
    <property type="entry name" value="ABC transporter transmembrane region"/>
    <property type="match status" value="2"/>
</dbReference>
<dbReference type="PANTHER" id="PTHR24223">
    <property type="entry name" value="ATP-BINDING CASSETTE SUB-FAMILY C"/>
    <property type="match status" value="1"/>
</dbReference>
<dbReference type="Pfam" id="PF00664">
    <property type="entry name" value="ABC_membrane"/>
    <property type="match status" value="2"/>
</dbReference>
<dbReference type="PANTHER" id="PTHR24223:SF399">
    <property type="entry name" value="ABC TRANSPORTER ATNG"/>
    <property type="match status" value="1"/>
</dbReference>
<feature type="transmembrane region" description="Helical" evidence="11">
    <location>
        <begin position="495"/>
        <end position="520"/>
    </location>
</feature>
<keyword evidence="9 11" id="KW-0472">Membrane</keyword>
<dbReference type="InterPro" id="IPR044726">
    <property type="entry name" value="ABCC_6TM_D2"/>
</dbReference>
<evidence type="ECO:0000256" key="4">
    <source>
        <dbReference type="ARBA" id="ARBA00022475"/>
    </source>
</evidence>
<dbReference type="InterPro" id="IPR003593">
    <property type="entry name" value="AAA+_ATPase"/>
</dbReference>
<dbReference type="STRING" id="60169.A0A1V6N9Z3"/>
<keyword evidence="15" id="KW-1185">Reference proteome</keyword>
<feature type="transmembrane region" description="Helical" evidence="11">
    <location>
        <begin position="107"/>
        <end position="127"/>
    </location>
</feature>
<evidence type="ECO:0000256" key="9">
    <source>
        <dbReference type="ARBA" id="ARBA00023136"/>
    </source>
</evidence>
<dbReference type="EMBL" id="MDYM01000017">
    <property type="protein sequence ID" value="OQD61445.1"/>
    <property type="molecule type" value="Genomic_DNA"/>
</dbReference>
<evidence type="ECO:0000256" key="1">
    <source>
        <dbReference type="ARBA" id="ARBA00004651"/>
    </source>
</evidence>
<dbReference type="PROSITE" id="PS50893">
    <property type="entry name" value="ABC_TRANSPORTER_2"/>
    <property type="match status" value="2"/>
</dbReference>
<feature type="transmembrane region" description="Helical" evidence="11">
    <location>
        <begin position="318"/>
        <end position="338"/>
    </location>
</feature>
<protein>
    <recommendedName>
        <fullName evidence="16">ABC transporter</fullName>
    </recommendedName>
</protein>
<dbReference type="Gene3D" id="1.20.1560.10">
    <property type="entry name" value="ABC transporter type 1, transmembrane domain"/>
    <property type="match status" value="2"/>
</dbReference>
<evidence type="ECO:0000259" key="12">
    <source>
        <dbReference type="PROSITE" id="PS50893"/>
    </source>
</evidence>
<dbReference type="OrthoDB" id="6500128at2759"/>
<dbReference type="InterPro" id="IPR036640">
    <property type="entry name" value="ABC1_TM_sf"/>
</dbReference>
<dbReference type="Pfam" id="PF00005">
    <property type="entry name" value="ABC_tran"/>
    <property type="match status" value="2"/>
</dbReference>
<feature type="domain" description="ABC transporter" evidence="12">
    <location>
        <begin position="1214"/>
        <end position="1444"/>
    </location>
</feature>
<accession>A0A1V6N9Z3</accession>
<keyword evidence="7" id="KW-0067">ATP-binding</keyword>
<evidence type="ECO:0000313" key="15">
    <source>
        <dbReference type="Proteomes" id="UP000191408"/>
    </source>
</evidence>
<dbReference type="InterPro" id="IPR011527">
    <property type="entry name" value="ABC1_TM_dom"/>
</dbReference>
<feature type="transmembrane region" description="Helical" evidence="11">
    <location>
        <begin position="898"/>
        <end position="918"/>
    </location>
</feature>
<feature type="domain" description="ABC transmembrane type-1" evidence="13">
    <location>
        <begin position="287"/>
        <end position="560"/>
    </location>
</feature>
<feature type="transmembrane region" description="Helical" evidence="11">
    <location>
        <begin position="1121"/>
        <end position="1140"/>
    </location>
</feature>
<evidence type="ECO:0000256" key="10">
    <source>
        <dbReference type="ARBA" id="ARBA00023180"/>
    </source>
</evidence>
<dbReference type="FunFam" id="3.40.50.300:FF:002145">
    <property type="entry name" value="ABC transporter (MsbA subfamily)"/>
    <property type="match status" value="1"/>
</dbReference>
<reference evidence="15" key="1">
    <citation type="journal article" date="2017" name="Nat. Microbiol.">
        <title>Global analysis of biosynthetic gene clusters reveals vast potential of secondary metabolite production in Penicillium species.</title>
        <authorList>
            <person name="Nielsen J.C."/>
            <person name="Grijseels S."/>
            <person name="Prigent S."/>
            <person name="Ji B."/>
            <person name="Dainat J."/>
            <person name="Nielsen K.F."/>
            <person name="Frisvad J.C."/>
            <person name="Workman M."/>
            <person name="Nielsen J."/>
        </authorList>
    </citation>
    <scope>NUCLEOTIDE SEQUENCE [LARGE SCALE GENOMIC DNA]</scope>
    <source>
        <strain evidence="15">IBT 4502</strain>
    </source>
</reference>
<feature type="transmembrane region" description="Helical" evidence="11">
    <location>
        <begin position="73"/>
        <end position="95"/>
    </location>
</feature>
<feature type="transmembrane region" description="Helical" evidence="11">
    <location>
        <begin position="344"/>
        <end position="360"/>
    </location>
</feature>
<dbReference type="CDD" id="cd18579">
    <property type="entry name" value="ABC_6TM_ABCC_D1"/>
    <property type="match status" value="1"/>
</dbReference>
<dbReference type="Pfam" id="PF20150">
    <property type="entry name" value="2EXR"/>
    <property type="match status" value="1"/>
</dbReference>
<dbReference type="InterPro" id="IPR027417">
    <property type="entry name" value="P-loop_NTPase"/>
</dbReference>
<dbReference type="GO" id="GO:0005886">
    <property type="term" value="C:plasma membrane"/>
    <property type="evidence" value="ECO:0007669"/>
    <property type="project" value="UniProtKB-SubCell"/>
</dbReference>
<organism evidence="14 15">
    <name type="scientific">Penicillium polonicum</name>
    <dbReference type="NCBI Taxonomy" id="60169"/>
    <lineage>
        <taxon>Eukaryota</taxon>
        <taxon>Fungi</taxon>
        <taxon>Dikarya</taxon>
        <taxon>Ascomycota</taxon>
        <taxon>Pezizomycotina</taxon>
        <taxon>Eurotiomycetes</taxon>
        <taxon>Eurotiomycetidae</taxon>
        <taxon>Eurotiales</taxon>
        <taxon>Aspergillaceae</taxon>
        <taxon>Penicillium</taxon>
    </lineage>
</organism>
<evidence type="ECO:0000256" key="8">
    <source>
        <dbReference type="ARBA" id="ARBA00022989"/>
    </source>
</evidence>
<dbReference type="PROSITE" id="PS00211">
    <property type="entry name" value="ABC_TRANSPORTER_1"/>
    <property type="match status" value="1"/>
</dbReference>
<dbReference type="InterPro" id="IPR044746">
    <property type="entry name" value="ABCC_6TM_D1"/>
</dbReference>
<dbReference type="InterPro" id="IPR017871">
    <property type="entry name" value="ABC_transporter-like_CS"/>
</dbReference>
<dbReference type="PROSITE" id="PS50929">
    <property type="entry name" value="ABC_TM1F"/>
    <property type="match status" value="2"/>
</dbReference>
<dbReference type="InterPro" id="IPR045518">
    <property type="entry name" value="2EXR"/>
</dbReference>
<dbReference type="InterPro" id="IPR050173">
    <property type="entry name" value="ABC_transporter_C-like"/>
</dbReference>
<dbReference type="Gene3D" id="3.40.50.300">
    <property type="entry name" value="P-loop containing nucleotide triphosphate hydrolases"/>
    <property type="match status" value="2"/>
</dbReference>
<keyword evidence="6" id="KW-0547">Nucleotide-binding</keyword>
<sequence>MMRADIGHYARDVVNSIPSFHGQSAVGDLQLLFGNVILTIVLSSFGIVGFSIWSIRKSWQRPSKKVALHGRVVFAKSILCTLLVLLYLAYLITVATLGSLHGASRRFAICAAALQFCCSIFLSLAVVGSHVWEIRASSFAQLFATAWALTDIARIILLAESDETKACLGILSSILGVKVLLLVVEEITKRNVLNTPYNKYPPEALSGIINRVFVVWLNPLMWRGIAGKPLSLPELSQCETEFTSTGLSRTVDVVWEKKVTGKSKHNLFLLLAWEFRWLFLIPTPTRFAQAAFQFVQPFLIQRTLNWYDARDDTDPQSVAWGLLVAYGLVYLGIALTTAYSQYQIVRFIAAIRGTLVLLIFRKSLELQKSDMAPLTLMSTDVERIIQGLHYVHESFVSFFTFSVALWLLKRQLGVGAIAPIVVSVCSMLVIATFGKSISNAQKRWVEAVEKRVSVTTEILTSMKGIKMSGLSKYSSALLQGLRETELVVSLTMRRFLTVGIGLSFTTPTLSPMVGFAVYTALASHHGNTLLAATAFPALSIFNLLSSPLSILIQSLPGVIAMFACFERIGNFLQSDARNDTRYLMNSATTSAEKMPSIEPSAASSRGSSSITLGRDLIRIVDGKFWRTTDSEPILQDLNLQIKRETLTAVVGPSGCGKTTLFEALLGELPCPLDSIQVDSTFDLRTGIAYCPQQPWLRNDTVRNNIIAGMPYNEAWYNTVVHACALEGIIQKLSEGMVGSGGTSLSGGQKQRISLARAIYSRRPLVLLDDSLSGIDNLSIQHIFDRLLGADGLIKQTGTTAILATQNVKNPSLFDQIITFGGDGTVLERKSPVDAEKNSEKPIGPGKIPIEAPISISQNPFAFALEARFETAASDPRDRRKGELGAYKYYFASLGFRKLGLAVFLVVSYVFFSSFPQIWLQWWTASNVDHPNNRLGYWIGVYAVFGFLAVFSLIAASWLMLCNMVKDSAESLHLELVQTVERAVASVFTSTDPGITVNRFSQDMALVDMELPMAFANTIISFTTCVAQLVIIAVSSRYLGATIPFILGVCILTQRLYIRTSRQLRFFDIEAKSPLYTEFIELLNGLHVVRAFDMQKEFEQRLATALDATQKPFYLLLCAQRWLGLVLNLVNLGLALILVGVTTATRGISGGFLGVALINLTSFGPSLSDLVDVWCTLENSLAAVERVKYFSEETPKESTDSPVSPSPGWPELGALQIQELCLGYDTDSLAVKSLSLAIPAGKKIAICGRSGSGKSTLCMALFRMLDPISGTISIDGQDISRVPHEVLRSSLSIVPQDAVILGGSIRLNVDPENQHSDTEVIEALEQAELWESVKERFGREDDTSAESLSGGQKKQLCLARALVKKSKILVLDEATASADPATDQKVHELVNRGLPGTTVVSVIHRLKHVGLYDLVAVFDDGELVEMGSPVELLEDSTSRLVELFMSNDVFHYFSKLPLELRRMIWMHCLPHRIAEEDTPDSFFDGYESKHVCWNLRMTLQNAQLPAIAYINSESRQVALEQGRLLEPADVRTMESLWVQPHRDVLHLNWSRLTYASWGVDSDAPGWVDEFLLQAKDLGMRPSVAADLIHFFSLKAVLDCAGDANALGTHNHFHFGTSDIAKIRYHCRGEGADDVREMVDILPWAKGQRSRLDIAMAGVSLHITREVALKSGLFGLLGDAPVQMVDVDDEARLREFQALYREHALEKEPVVQTLFETFTSSLFKTAVGIWKTKAEWTILAYMWQSARDRNLDILGTNPGSAWLPQLSEQKYIYMDQYLPNEQHPWVKHARQTAPKMRLRIMVRYCTNQCYIKERVPKGFAFK</sequence>
<evidence type="ECO:0000256" key="5">
    <source>
        <dbReference type="ARBA" id="ARBA00022692"/>
    </source>
</evidence>
<comment type="caution">
    <text evidence="14">The sequence shown here is derived from an EMBL/GenBank/DDBJ whole genome shotgun (WGS) entry which is preliminary data.</text>
</comment>
<evidence type="ECO:0000256" key="3">
    <source>
        <dbReference type="ARBA" id="ARBA00022448"/>
    </source>
</evidence>
<dbReference type="CDD" id="cd18580">
    <property type="entry name" value="ABC_6TM_ABCC_D2"/>
    <property type="match status" value="1"/>
</dbReference>
<evidence type="ECO:0000313" key="14">
    <source>
        <dbReference type="EMBL" id="OQD61445.1"/>
    </source>
</evidence>
<dbReference type="SUPFAM" id="SSF52540">
    <property type="entry name" value="P-loop containing nucleoside triphosphate hydrolases"/>
    <property type="match status" value="2"/>
</dbReference>
<feature type="transmembrane region" description="Helical" evidence="11">
    <location>
        <begin position="540"/>
        <end position="565"/>
    </location>
</feature>
<dbReference type="GO" id="GO:0005524">
    <property type="term" value="F:ATP binding"/>
    <property type="evidence" value="ECO:0007669"/>
    <property type="project" value="UniProtKB-KW"/>
</dbReference>
<dbReference type="SMART" id="SM00382">
    <property type="entry name" value="AAA"/>
    <property type="match status" value="2"/>
</dbReference>
<evidence type="ECO:0000256" key="2">
    <source>
        <dbReference type="ARBA" id="ARBA00009726"/>
    </source>
</evidence>
<dbReference type="FunFam" id="1.20.1560.10:FF:000055">
    <property type="entry name" value="ABC multidrug transporter (Eurofung)"/>
    <property type="match status" value="1"/>
</dbReference>
<evidence type="ECO:0008006" key="16">
    <source>
        <dbReference type="Google" id="ProtNLM"/>
    </source>
</evidence>
<feature type="transmembrane region" description="Helical" evidence="11">
    <location>
        <begin position="1013"/>
        <end position="1031"/>
    </location>
</feature>
<feature type="transmembrane region" description="Helical" evidence="11">
    <location>
        <begin position="414"/>
        <end position="434"/>
    </location>
</feature>
<dbReference type="GO" id="GO:0140359">
    <property type="term" value="F:ABC-type transporter activity"/>
    <property type="evidence" value="ECO:0007669"/>
    <property type="project" value="InterPro"/>
</dbReference>
<keyword evidence="10" id="KW-0325">Glycoprotein</keyword>
<name>A0A1V6N9Z3_PENPO</name>
<keyword evidence="3" id="KW-0813">Transport</keyword>
<gene>
    <name evidence="14" type="ORF">PENPOL_c017G07018</name>
</gene>
<dbReference type="InterPro" id="IPR003439">
    <property type="entry name" value="ABC_transporter-like_ATP-bd"/>
</dbReference>
<keyword evidence="8 11" id="KW-1133">Transmembrane helix</keyword>
<dbReference type="GO" id="GO:0016887">
    <property type="term" value="F:ATP hydrolysis activity"/>
    <property type="evidence" value="ECO:0007669"/>
    <property type="project" value="InterPro"/>
</dbReference>
<dbReference type="CDD" id="cd03244">
    <property type="entry name" value="ABCC_MRP_domain2"/>
    <property type="match status" value="1"/>
</dbReference>